<reference evidence="2 3" key="1">
    <citation type="submission" date="2023-09" db="EMBL/GenBank/DDBJ databases">
        <title>Streptomyces sp. nov.: A antagonism against Alternaria gaisen Producing Streptochlin, Isolated from Tamarix root soil.</title>
        <authorList>
            <person name="Chen Y."/>
        </authorList>
    </citation>
    <scope>NUCLEOTIDE SEQUENCE [LARGE SCALE GENOMIC DNA]</scope>
    <source>
        <strain evidence="2 3">TRM76323</strain>
    </source>
</reference>
<feature type="region of interest" description="Disordered" evidence="1">
    <location>
        <begin position="153"/>
        <end position="224"/>
    </location>
</feature>
<sequence>MRRPAAGRGFPDLIDPLREVHVPSAWPDADAFLQQAPARFCLDRTAGQATAVYVACEKDILRAQFTGWLEKTGVPVLVVRGFGSQGYVQVVKERTARDRRPAVLLYVEDFDASGADIERDWVARTACWASVERVLLTHEQVREHQLPPAVGKVVIPAGRRSPADTGSTRPVLCSGRSKHSIRPSSSAWSPSPRTSTTRSSTPASPTRRASARGCARSSTRRAAG</sequence>
<feature type="compositionally biased region" description="Low complexity" evidence="1">
    <location>
        <begin position="182"/>
        <end position="224"/>
    </location>
</feature>
<organism evidence="2 3">
    <name type="scientific">Streptomyces tamarix</name>
    <dbReference type="NCBI Taxonomy" id="3078565"/>
    <lineage>
        <taxon>Bacteria</taxon>
        <taxon>Bacillati</taxon>
        <taxon>Actinomycetota</taxon>
        <taxon>Actinomycetes</taxon>
        <taxon>Kitasatosporales</taxon>
        <taxon>Streptomycetaceae</taxon>
        <taxon>Streptomyces</taxon>
    </lineage>
</organism>
<dbReference type="RefSeq" id="WP_315876042.1">
    <property type="nucleotide sequence ID" value="NZ_JAWCTQ010000002.1"/>
</dbReference>
<evidence type="ECO:0000313" key="3">
    <source>
        <dbReference type="Proteomes" id="UP001250181"/>
    </source>
</evidence>
<protein>
    <submittedName>
        <fullName evidence="2">Uncharacterized protein</fullName>
    </submittedName>
</protein>
<name>A0ABU3QF99_9ACTN</name>
<keyword evidence="3" id="KW-1185">Reference proteome</keyword>
<proteinExistence type="predicted"/>
<comment type="caution">
    <text evidence="2">The sequence shown here is derived from an EMBL/GenBank/DDBJ whole genome shotgun (WGS) entry which is preliminary data.</text>
</comment>
<evidence type="ECO:0000256" key="1">
    <source>
        <dbReference type="SAM" id="MobiDB-lite"/>
    </source>
</evidence>
<dbReference type="Proteomes" id="UP001250181">
    <property type="component" value="Unassembled WGS sequence"/>
</dbReference>
<evidence type="ECO:0000313" key="2">
    <source>
        <dbReference type="EMBL" id="MDT9681052.1"/>
    </source>
</evidence>
<dbReference type="EMBL" id="JAWCTQ010000002">
    <property type="protein sequence ID" value="MDT9681052.1"/>
    <property type="molecule type" value="Genomic_DNA"/>
</dbReference>
<gene>
    <name evidence="2" type="ORF">RND61_03010</name>
</gene>
<accession>A0ABU3QF99</accession>